<dbReference type="Gene3D" id="3.40.190.290">
    <property type="match status" value="1"/>
</dbReference>
<reference evidence="6 7" key="1">
    <citation type="submission" date="2017-08" db="EMBL/GenBank/DDBJ databases">
        <title>Infants hospitalized years apart are colonized by the same room-sourced microbial strains.</title>
        <authorList>
            <person name="Brooks B."/>
            <person name="Olm M.R."/>
            <person name="Firek B.A."/>
            <person name="Baker R."/>
            <person name="Thomas B.C."/>
            <person name="Morowitz M.J."/>
            <person name="Banfield J.F."/>
        </authorList>
    </citation>
    <scope>NUCLEOTIDE SEQUENCE [LARGE SCALE GENOMIC DNA]</scope>
    <source>
        <strain evidence="6">S2_018_000_R2_101</strain>
    </source>
</reference>
<evidence type="ECO:0000256" key="1">
    <source>
        <dbReference type="ARBA" id="ARBA00009437"/>
    </source>
</evidence>
<dbReference type="InterPro" id="IPR000847">
    <property type="entry name" value="LysR_HTH_N"/>
</dbReference>
<dbReference type="Pfam" id="PF00126">
    <property type="entry name" value="HTH_1"/>
    <property type="match status" value="1"/>
</dbReference>
<organism evidence="6 7">
    <name type="scientific">Sphingomonas sanxanigenens</name>
    <dbReference type="NCBI Taxonomy" id="397260"/>
    <lineage>
        <taxon>Bacteria</taxon>
        <taxon>Pseudomonadati</taxon>
        <taxon>Pseudomonadota</taxon>
        <taxon>Alphaproteobacteria</taxon>
        <taxon>Sphingomonadales</taxon>
        <taxon>Sphingomonadaceae</taxon>
        <taxon>Sphingomonas</taxon>
    </lineage>
</organism>
<dbReference type="GO" id="GO:0006351">
    <property type="term" value="P:DNA-templated transcription"/>
    <property type="evidence" value="ECO:0007669"/>
    <property type="project" value="TreeGrafter"/>
</dbReference>
<gene>
    <name evidence="6" type="ORF">DI623_01490</name>
</gene>
<dbReference type="Proteomes" id="UP000249066">
    <property type="component" value="Unassembled WGS sequence"/>
</dbReference>
<dbReference type="InterPro" id="IPR058163">
    <property type="entry name" value="LysR-type_TF_proteobact-type"/>
</dbReference>
<comment type="caution">
    <text evidence="6">The sequence shown here is derived from an EMBL/GenBank/DDBJ whole genome shotgun (WGS) entry which is preliminary data.</text>
</comment>
<dbReference type="InterPro" id="IPR005119">
    <property type="entry name" value="LysR_subst-bd"/>
</dbReference>
<proteinExistence type="inferred from homology"/>
<keyword evidence="2" id="KW-0805">Transcription regulation</keyword>
<evidence type="ECO:0000313" key="7">
    <source>
        <dbReference type="Proteomes" id="UP000249066"/>
    </source>
</evidence>
<comment type="similarity">
    <text evidence="1">Belongs to the LysR transcriptional regulatory family.</text>
</comment>
<evidence type="ECO:0000313" key="6">
    <source>
        <dbReference type="EMBL" id="PZO91896.1"/>
    </source>
</evidence>
<evidence type="ECO:0000259" key="5">
    <source>
        <dbReference type="PROSITE" id="PS50931"/>
    </source>
</evidence>
<accession>A0A2W5AF90</accession>
<dbReference type="AlphaFoldDB" id="A0A2W5AF90"/>
<keyword evidence="4" id="KW-0804">Transcription</keyword>
<protein>
    <submittedName>
        <fullName evidence="6">LysR family transcriptional regulator</fullName>
    </submittedName>
</protein>
<dbReference type="PROSITE" id="PS50931">
    <property type="entry name" value="HTH_LYSR"/>
    <property type="match status" value="1"/>
</dbReference>
<dbReference type="GO" id="GO:0003700">
    <property type="term" value="F:DNA-binding transcription factor activity"/>
    <property type="evidence" value="ECO:0007669"/>
    <property type="project" value="InterPro"/>
</dbReference>
<evidence type="ECO:0000256" key="2">
    <source>
        <dbReference type="ARBA" id="ARBA00023015"/>
    </source>
</evidence>
<dbReference type="GO" id="GO:0043565">
    <property type="term" value="F:sequence-specific DNA binding"/>
    <property type="evidence" value="ECO:0007669"/>
    <property type="project" value="TreeGrafter"/>
</dbReference>
<name>A0A2W5AF90_9SPHN</name>
<evidence type="ECO:0000256" key="4">
    <source>
        <dbReference type="ARBA" id="ARBA00023163"/>
    </source>
</evidence>
<dbReference type="PANTHER" id="PTHR30537">
    <property type="entry name" value="HTH-TYPE TRANSCRIPTIONAL REGULATOR"/>
    <property type="match status" value="1"/>
</dbReference>
<keyword evidence="3" id="KW-0238">DNA-binding</keyword>
<dbReference type="Pfam" id="PF03466">
    <property type="entry name" value="LysR_substrate"/>
    <property type="match status" value="1"/>
</dbReference>
<dbReference type="PANTHER" id="PTHR30537:SF3">
    <property type="entry name" value="TRANSCRIPTIONAL REGULATORY PROTEIN"/>
    <property type="match status" value="1"/>
</dbReference>
<dbReference type="Gene3D" id="1.10.10.10">
    <property type="entry name" value="Winged helix-like DNA-binding domain superfamily/Winged helix DNA-binding domain"/>
    <property type="match status" value="1"/>
</dbReference>
<dbReference type="EMBL" id="QFNN01000003">
    <property type="protein sequence ID" value="PZO91896.1"/>
    <property type="molecule type" value="Genomic_DNA"/>
</dbReference>
<dbReference type="SUPFAM" id="SSF53850">
    <property type="entry name" value="Periplasmic binding protein-like II"/>
    <property type="match status" value="1"/>
</dbReference>
<sequence length="295" mass="31514">MNWDDLRIFLAVARAGTLSAAGQRLGIDATTVARRVARLEARLGRTLFELTPAGHVLTPRGVELLTHAEAMESAALALSVSDAEGGHPGGTIRVSVSEGFGGSIIAPHLARFTAANPDLAVELVASTGFLNPSRREADVAIMLARPKAGPLLVRKMTDYRLGLYAARDAAPDGIARIADLARHRLVGYVPDLIYSPELRYLEDVGEGLAASIASTSVAAQATMIASGAGVGIIPCFIGDADPRLARLLPDRIDIRRTFWLVVHRDLRGVSRVSRFVDWLDALVIELRPMIEGSEG</sequence>
<feature type="domain" description="HTH lysR-type" evidence="5">
    <location>
        <begin position="1"/>
        <end position="58"/>
    </location>
</feature>
<dbReference type="InterPro" id="IPR036388">
    <property type="entry name" value="WH-like_DNA-bd_sf"/>
</dbReference>
<evidence type="ECO:0000256" key="3">
    <source>
        <dbReference type="ARBA" id="ARBA00023125"/>
    </source>
</evidence>
<dbReference type="SUPFAM" id="SSF46785">
    <property type="entry name" value="Winged helix' DNA-binding domain"/>
    <property type="match status" value="1"/>
</dbReference>
<dbReference type="InterPro" id="IPR036390">
    <property type="entry name" value="WH_DNA-bd_sf"/>
</dbReference>